<evidence type="ECO:0000313" key="1">
    <source>
        <dbReference type="EMBL" id="KAG2652908.1"/>
    </source>
</evidence>
<accession>A0A8T0X2M1</accession>
<proteinExistence type="predicted"/>
<sequence>MAMSEISMKIARCQVDGHNTSGKNCAQRKLGMNKRPPWKRNVSDEGVGDLVMIFNSVC</sequence>
<name>A0A8T0X2M1_PANVG</name>
<dbReference type="Proteomes" id="UP000823388">
    <property type="component" value="Chromosome 1N"/>
</dbReference>
<dbReference type="EMBL" id="CM029038">
    <property type="protein sequence ID" value="KAG2652908.1"/>
    <property type="molecule type" value="Genomic_DNA"/>
</dbReference>
<reference evidence="1" key="1">
    <citation type="submission" date="2020-05" db="EMBL/GenBank/DDBJ databases">
        <title>WGS assembly of Panicum virgatum.</title>
        <authorList>
            <person name="Lovell J.T."/>
            <person name="Jenkins J."/>
            <person name="Shu S."/>
            <person name="Juenger T.E."/>
            <person name="Schmutz J."/>
        </authorList>
    </citation>
    <scope>NUCLEOTIDE SEQUENCE</scope>
    <source>
        <strain evidence="1">AP13</strain>
    </source>
</reference>
<gene>
    <name evidence="1" type="ORF">PVAP13_1NG393400</name>
</gene>
<evidence type="ECO:0000313" key="2">
    <source>
        <dbReference type="Proteomes" id="UP000823388"/>
    </source>
</evidence>
<organism evidence="1 2">
    <name type="scientific">Panicum virgatum</name>
    <name type="common">Blackwell switchgrass</name>
    <dbReference type="NCBI Taxonomy" id="38727"/>
    <lineage>
        <taxon>Eukaryota</taxon>
        <taxon>Viridiplantae</taxon>
        <taxon>Streptophyta</taxon>
        <taxon>Embryophyta</taxon>
        <taxon>Tracheophyta</taxon>
        <taxon>Spermatophyta</taxon>
        <taxon>Magnoliopsida</taxon>
        <taxon>Liliopsida</taxon>
        <taxon>Poales</taxon>
        <taxon>Poaceae</taxon>
        <taxon>PACMAD clade</taxon>
        <taxon>Panicoideae</taxon>
        <taxon>Panicodae</taxon>
        <taxon>Paniceae</taxon>
        <taxon>Panicinae</taxon>
        <taxon>Panicum</taxon>
        <taxon>Panicum sect. Hiantes</taxon>
    </lineage>
</organism>
<protein>
    <submittedName>
        <fullName evidence="1">Uncharacterized protein</fullName>
    </submittedName>
</protein>
<keyword evidence="2" id="KW-1185">Reference proteome</keyword>
<comment type="caution">
    <text evidence="1">The sequence shown here is derived from an EMBL/GenBank/DDBJ whole genome shotgun (WGS) entry which is preliminary data.</text>
</comment>
<dbReference type="AlphaFoldDB" id="A0A8T0X2M1"/>